<feature type="chain" id="PRO_5011662710" evidence="2">
    <location>
        <begin position="28"/>
        <end position="251"/>
    </location>
</feature>
<dbReference type="AlphaFoldDB" id="A0A1H6ZZ46"/>
<feature type="transmembrane region" description="Helical" evidence="1">
    <location>
        <begin position="183"/>
        <end position="205"/>
    </location>
</feature>
<evidence type="ECO:0000313" key="4">
    <source>
        <dbReference type="Proteomes" id="UP000199532"/>
    </source>
</evidence>
<dbReference type="STRING" id="408657.SAMN04487995_5424"/>
<feature type="signal peptide" evidence="2">
    <location>
        <begin position="1"/>
        <end position="27"/>
    </location>
</feature>
<dbReference type="EMBL" id="FNXY01000009">
    <property type="protein sequence ID" value="SEJ57916.1"/>
    <property type="molecule type" value="Genomic_DNA"/>
</dbReference>
<protein>
    <submittedName>
        <fullName evidence="3">Uncharacterized protein</fullName>
    </submittedName>
</protein>
<dbReference type="Proteomes" id="UP000199532">
    <property type="component" value="Unassembled WGS sequence"/>
</dbReference>
<evidence type="ECO:0000256" key="2">
    <source>
        <dbReference type="SAM" id="SignalP"/>
    </source>
</evidence>
<keyword evidence="4" id="KW-1185">Reference proteome</keyword>
<evidence type="ECO:0000256" key="1">
    <source>
        <dbReference type="SAM" id="Phobius"/>
    </source>
</evidence>
<dbReference type="RefSeq" id="WP_090340756.1">
    <property type="nucleotide sequence ID" value="NZ_FNXY01000009.1"/>
</dbReference>
<dbReference type="OrthoDB" id="946953at2"/>
<gene>
    <name evidence="3" type="ORF">SAMN04487995_5424</name>
</gene>
<accession>A0A1H6ZZ46</accession>
<name>A0A1H6ZZ46_9BACT</name>
<reference evidence="3 4" key="1">
    <citation type="submission" date="2016-10" db="EMBL/GenBank/DDBJ databases">
        <authorList>
            <person name="de Groot N.N."/>
        </authorList>
    </citation>
    <scope>NUCLEOTIDE SEQUENCE [LARGE SCALE GENOMIC DNA]</scope>
    <source>
        <strain evidence="3 4">DSM 19938</strain>
    </source>
</reference>
<keyword evidence="2" id="KW-0732">Signal</keyword>
<keyword evidence="1" id="KW-0812">Transmembrane</keyword>
<keyword evidence="1" id="KW-0472">Membrane</keyword>
<sequence>MKTIVSGLKYFFLICWMILSSAEFSQAQTVRKNDVIVTKNNEKIEAIIQEINASTIKYKKLSDPEGPVFTIEKTEISSILYGNGETEKYDEKPQIYYDEIAVQPPVTPYGKSTPKVNLPIKTVRDWDSNQLRANYKFYLSKSENYRKMGTIGLIGGVVLTGAGIGVMASSGNGNSFNDLGNFVGGYMMFLAGLGAGIPLTIVGFIKKKSYAQKALLVKDELRRRNEPLSLKVNPLFNPATQSAGLIVRVTF</sequence>
<proteinExistence type="predicted"/>
<keyword evidence="1" id="KW-1133">Transmembrane helix</keyword>
<evidence type="ECO:0000313" key="3">
    <source>
        <dbReference type="EMBL" id="SEJ57916.1"/>
    </source>
</evidence>
<organism evidence="3 4">
    <name type="scientific">Dyadobacter koreensis</name>
    <dbReference type="NCBI Taxonomy" id="408657"/>
    <lineage>
        <taxon>Bacteria</taxon>
        <taxon>Pseudomonadati</taxon>
        <taxon>Bacteroidota</taxon>
        <taxon>Cytophagia</taxon>
        <taxon>Cytophagales</taxon>
        <taxon>Spirosomataceae</taxon>
        <taxon>Dyadobacter</taxon>
    </lineage>
</organism>
<feature type="transmembrane region" description="Helical" evidence="1">
    <location>
        <begin position="151"/>
        <end position="171"/>
    </location>
</feature>